<gene>
    <name evidence="2" type="ORF">SAMN04488528_1007116</name>
</gene>
<keyword evidence="1" id="KW-0175">Coiled coil</keyword>
<evidence type="ECO:0000313" key="3">
    <source>
        <dbReference type="Proteomes" id="UP000198619"/>
    </source>
</evidence>
<dbReference type="RefSeq" id="WP_090039819.1">
    <property type="nucleotide sequence ID" value="NZ_FOKI01000007.1"/>
</dbReference>
<dbReference type="Proteomes" id="UP000198619">
    <property type="component" value="Unassembled WGS sequence"/>
</dbReference>
<evidence type="ECO:0000313" key="2">
    <source>
        <dbReference type="EMBL" id="SFA96684.1"/>
    </source>
</evidence>
<proteinExistence type="predicted"/>
<evidence type="ECO:0000256" key="1">
    <source>
        <dbReference type="SAM" id="Coils"/>
    </source>
</evidence>
<feature type="coiled-coil region" evidence="1">
    <location>
        <begin position="371"/>
        <end position="584"/>
    </location>
</feature>
<keyword evidence="3" id="KW-1185">Reference proteome</keyword>
<name>A0A1I0X752_9CLOT</name>
<organism evidence="2 3">
    <name type="scientific">Clostridium frigidicarnis</name>
    <dbReference type="NCBI Taxonomy" id="84698"/>
    <lineage>
        <taxon>Bacteria</taxon>
        <taxon>Bacillati</taxon>
        <taxon>Bacillota</taxon>
        <taxon>Clostridia</taxon>
        <taxon>Eubacteriales</taxon>
        <taxon>Clostridiaceae</taxon>
        <taxon>Clostridium</taxon>
    </lineage>
</organism>
<accession>A0A1I0X752</accession>
<protein>
    <submittedName>
        <fullName evidence="2">Uncharacterized protein</fullName>
    </submittedName>
</protein>
<dbReference type="OrthoDB" id="1706352at2"/>
<dbReference type="Gene3D" id="1.20.5.170">
    <property type="match status" value="1"/>
</dbReference>
<dbReference type="EMBL" id="FOKI01000007">
    <property type="protein sequence ID" value="SFA96684.1"/>
    <property type="molecule type" value="Genomic_DNA"/>
</dbReference>
<sequence length="595" mass="70685">MKDVNSSFFSDNENNLWNIKLDDNGNMIYSSMYSENKWTREAKIDTDVLDFSVAIDERQYIHIVYKKKGEIKYCLWNRDQWLGKLLYEFGDHKVEELNLKISEKSVNLFFLLIECNEPDLGKIVHCSFDSSKDGNEEESNFNIVAAIPVEDTFGHCYEVENFNVNEFYMCIKNCKNQETDIMFCKYTNKEWSEPKKLYSLNGMEVKICSGMFENQIHILNLYKENSKYILEDIYFQLDRKLNYVTIYETNEEIDNILILIKDSVFCSMWNEKETIVTSYFNEIWSVPITTEKKYNEDLFLYKSIWLNWNNSKIKCNYIIGYSGKEVEFILPNYNKNIDLQKHNLKKYVKTELINNKGIEDNELRDSLCKTINLLKVEAQKKEDLCDELKGKLNNMVTRYKRLEGKLNNFKKTYHELQGEVLEIADRLEKTKADKENVVKELQKYIDDKNTELLDLNNKYKEVQNDLDKKNNELNTLKKDKNTILLKFNKSEEEKKQIQLSLNNAINEKKESNIQLVKLNEEKEDVIKYLDIILKDRDEVRNVLENTNKEMHMMNKQKDKLSAILEKANKENNSLKKELSMEINRSILSKILNRRE</sequence>
<reference evidence="2 3" key="1">
    <citation type="submission" date="2016-10" db="EMBL/GenBank/DDBJ databases">
        <authorList>
            <person name="de Groot N.N."/>
        </authorList>
    </citation>
    <scope>NUCLEOTIDE SEQUENCE [LARGE SCALE GENOMIC DNA]</scope>
    <source>
        <strain evidence="2 3">DSM 12271</strain>
    </source>
</reference>
<dbReference type="STRING" id="84698.SAMN04488528_1007116"/>
<dbReference type="AlphaFoldDB" id="A0A1I0X752"/>